<dbReference type="PANTHER" id="PTHR12147:SF26">
    <property type="entry name" value="PEPTIDASE M28 DOMAIN-CONTAINING PROTEIN"/>
    <property type="match status" value="1"/>
</dbReference>
<sequence length="760" mass="83945">MPGSAKLAALFFAIAIAVAIYFIGRELVPPEVVPANARPAAFSAARAFPYLEAVAREPHSSGEPAHARVRAYITGFCEEHGLETRVQTAVGFNRRDYRLVAGEAHNIIARLKGGTPGKAVLVAAHYDSQPNTPGAGDNGCAVASMMETIDLLAKGPALRNDVIFLFTDLEEPGQLGAEAFVNNYPGIDSIGIVLNFDARGNAGMNYIFETSGANSWIMKGLAAAVPGALGNSLACEVYKHMPNASDFTVFKNKGIPGWNTAFIEGYSNYHSMTDTPGNLDMRTLQHQGDLMLAAVRYFADLDITHAPDADAVFFNPSGSWLLVYSYTMDNILIAVTMLLFAALLTAAFLRQGLTVKWLLLGAAWFLLTILVFSGLIWLLSKWLFAAYPQYLNFSVGNTYNAKYYLLSLIGAGLLVFVIMYNLIARRWRSTGLFAGAMLVLLVMMLAAKFYIPSGAYMLYIPLIPVLSVTAWIYWFDIRFERRPYLYAAALVLQWWLPLTLWGVFAYLLYVVFSLSFPFAAAVFISLFIPLLILVKPVLDALSHRLLAVLAICLLLAGGIMAHIYAANTTQRPAATQLMYGVNTDAKEAVWVSTLRYKDDWLSRYIPAAAKSPFNEFYQDFDYYVWKNKAPYTAQQAASVNVIQDTLVNGDRQLKLLIVPGEGTNSLELLLTDKITAASVAARNIAHDPRTRLGRISFFAPPREGLQLECRVKGKDPARLLLIESRRGLPPHLLENRLPENMIFGPDYMSNCLQVKQTLIL</sequence>
<feature type="transmembrane region" description="Helical" evidence="1">
    <location>
        <begin position="430"/>
        <end position="450"/>
    </location>
</feature>
<dbReference type="Pfam" id="PF04389">
    <property type="entry name" value="Peptidase_M28"/>
    <property type="match status" value="1"/>
</dbReference>
<feature type="transmembrane region" description="Helical" evidence="1">
    <location>
        <begin position="403"/>
        <end position="423"/>
    </location>
</feature>
<proteinExistence type="predicted"/>
<keyword evidence="4" id="KW-1185">Reference proteome</keyword>
<dbReference type="Proteomes" id="UP000190367">
    <property type="component" value="Unassembled WGS sequence"/>
</dbReference>
<dbReference type="RefSeq" id="WP_078672848.1">
    <property type="nucleotide sequence ID" value="NZ_FUWZ01000007.1"/>
</dbReference>
<feature type="domain" description="Peptidase M28" evidence="2">
    <location>
        <begin position="106"/>
        <end position="294"/>
    </location>
</feature>
<dbReference type="InterPro" id="IPR007484">
    <property type="entry name" value="Peptidase_M28"/>
</dbReference>
<dbReference type="SUPFAM" id="SSF53187">
    <property type="entry name" value="Zn-dependent exopeptidases"/>
    <property type="match status" value="1"/>
</dbReference>
<feature type="transmembrane region" description="Helical" evidence="1">
    <location>
        <begin position="331"/>
        <end position="350"/>
    </location>
</feature>
<evidence type="ECO:0000259" key="2">
    <source>
        <dbReference type="Pfam" id="PF04389"/>
    </source>
</evidence>
<organism evidence="3 4">
    <name type="scientific">Chitinophaga eiseniae</name>
    <dbReference type="NCBI Taxonomy" id="634771"/>
    <lineage>
        <taxon>Bacteria</taxon>
        <taxon>Pseudomonadati</taxon>
        <taxon>Bacteroidota</taxon>
        <taxon>Chitinophagia</taxon>
        <taxon>Chitinophagales</taxon>
        <taxon>Chitinophagaceae</taxon>
        <taxon>Chitinophaga</taxon>
    </lineage>
</organism>
<keyword evidence="1" id="KW-0812">Transmembrane</keyword>
<reference evidence="4" key="1">
    <citation type="submission" date="2017-02" db="EMBL/GenBank/DDBJ databases">
        <authorList>
            <person name="Varghese N."/>
            <person name="Submissions S."/>
        </authorList>
    </citation>
    <scope>NUCLEOTIDE SEQUENCE [LARGE SCALE GENOMIC DNA]</scope>
    <source>
        <strain evidence="4">DSM 22224</strain>
    </source>
</reference>
<feature type="transmembrane region" description="Helical" evidence="1">
    <location>
        <begin position="456"/>
        <end position="475"/>
    </location>
</feature>
<dbReference type="STRING" id="634771.SAMN04488128_1074"/>
<dbReference type="EMBL" id="FUWZ01000007">
    <property type="protein sequence ID" value="SKA45470.1"/>
    <property type="molecule type" value="Genomic_DNA"/>
</dbReference>
<dbReference type="PANTHER" id="PTHR12147">
    <property type="entry name" value="METALLOPEPTIDASE M28 FAMILY MEMBER"/>
    <property type="match status" value="1"/>
</dbReference>
<protein>
    <submittedName>
        <fullName evidence="3">Peptidase family M28</fullName>
    </submittedName>
</protein>
<keyword evidence="1" id="KW-0472">Membrane</keyword>
<dbReference type="InterPro" id="IPR045175">
    <property type="entry name" value="M28_fam"/>
</dbReference>
<dbReference type="AlphaFoldDB" id="A0A1T4TYH0"/>
<keyword evidence="1" id="KW-1133">Transmembrane helix</keyword>
<dbReference type="GO" id="GO:0008235">
    <property type="term" value="F:metalloexopeptidase activity"/>
    <property type="evidence" value="ECO:0007669"/>
    <property type="project" value="InterPro"/>
</dbReference>
<dbReference type="Gene3D" id="3.40.630.10">
    <property type="entry name" value="Zn peptidases"/>
    <property type="match status" value="1"/>
</dbReference>
<name>A0A1T4TYH0_9BACT</name>
<evidence type="ECO:0000313" key="4">
    <source>
        <dbReference type="Proteomes" id="UP000190367"/>
    </source>
</evidence>
<accession>A0A1T4TYH0</accession>
<feature type="transmembrane region" description="Helical" evidence="1">
    <location>
        <begin position="545"/>
        <end position="565"/>
    </location>
</feature>
<evidence type="ECO:0000313" key="3">
    <source>
        <dbReference type="EMBL" id="SKA45470.1"/>
    </source>
</evidence>
<feature type="transmembrane region" description="Helical" evidence="1">
    <location>
        <begin position="7"/>
        <end position="24"/>
    </location>
</feature>
<dbReference type="GO" id="GO:0006508">
    <property type="term" value="P:proteolysis"/>
    <property type="evidence" value="ECO:0007669"/>
    <property type="project" value="InterPro"/>
</dbReference>
<feature type="transmembrane region" description="Helical" evidence="1">
    <location>
        <begin position="357"/>
        <end position="383"/>
    </location>
</feature>
<gene>
    <name evidence="3" type="ORF">SAMN04488128_1074</name>
</gene>
<feature type="transmembrane region" description="Helical" evidence="1">
    <location>
        <begin position="514"/>
        <end position="533"/>
    </location>
</feature>
<evidence type="ECO:0000256" key="1">
    <source>
        <dbReference type="SAM" id="Phobius"/>
    </source>
</evidence>
<dbReference type="OrthoDB" id="9778250at2"/>
<feature type="transmembrane region" description="Helical" evidence="1">
    <location>
        <begin position="484"/>
        <end position="508"/>
    </location>
</feature>